<dbReference type="GO" id="GO:0020037">
    <property type="term" value="F:heme binding"/>
    <property type="evidence" value="ECO:0007669"/>
    <property type="project" value="InterPro"/>
</dbReference>
<sequence>MVNGAYNYRSRFLLDLFQAIVLPGLVLTSLTHIFDIRLGLLYLPALIAVVPCWGITKGLIRNILRSRQQQVLNAKPIPCVVGEWPGNIDVLLRMTRAFRTSYILDVYLELFEEYQCTTLNTRILWTDSIITMDQEHIKFVLATGFNHFWRGKYQKERMERFLGQGIFNRDDEIWKMHRINTRPFFARERVSDFHTFETYTSRTLDIISNFSAADQAFDAQDLFSRFALDAASDSLFGKNLDTLSAALPIAGQTRMGPKGSATEDGWGSFAHAFEMAQQVVTNRARLGPWVWPLMEFWKDKNKENVEVIHGFLEPLVQQAIELKKKMAESGVTSPIEEKTFLQHLADSTDDPIIIRDQLLSLLLASRDTTACLLTYVVYFMAIYPDIARKLRNEVLEHCGPRSPPTYEQIRNMKYLRAVLNETLRLYPPVPLNVRESRAASALPCPDPTFPADVRPLYMPGSTPVIYLPLLTQRNKALWGPDADVFCPERWTEPARIAHFVSNPAMFTPFSAGPRICIGQSYAYNEASYFLVRLLQEYDIFSLAPGAQPQGSLPPSEWKGRRGRQAEERIWPGAALTLYVKGGLWVRFGKADSTPL</sequence>
<evidence type="ECO:0000256" key="10">
    <source>
        <dbReference type="SAM" id="Phobius"/>
    </source>
</evidence>
<gene>
    <name evidence="11" type="ORF">D9758_006163</name>
</gene>
<dbReference type="Proteomes" id="UP000559256">
    <property type="component" value="Unassembled WGS sequence"/>
</dbReference>
<evidence type="ECO:0000256" key="7">
    <source>
        <dbReference type="ARBA" id="ARBA00023033"/>
    </source>
</evidence>
<protein>
    <recommendedName>
        <fullName evidence="13">Cytochrome P450 monooxygenase CYP63</fullName>
    </recommendedName>
</protein>
<evidence type="ECO:0000256" key="1">
    <source>
        <dbReference type="ARBA" id="ARBA00001971"/>
    </source>
</evidence>
<keyword evidence="10" id="KW-1133">Transmembrane helix</keyword>
<dbReference type="PRINTS" id="PR00463">
    <property type="entry name" value="EP450I"/>
</dbReference>
<comment type="similarity">
    <text evidence="2 9">Belongs to the cytochrome P450 family.</text>
</comment>
<keyword evidence="6 8" id="KW-0408">Iron</keyword>
<name>A0A8H5LLC2_9AGAR</name>
<keyword evidence="10" id="KW-0472">Membrane</keyword>
<dbReference type="PROSITE" id="PS00086">
    <property type="entry name" value="CYTOCHROME_P450"/>
    <property type="match status" value="1"/>
</dbReference>
<evidence type="ECO:0000313" key="11">
    <source>
        <dbReference type="EMBL" id="KAF5361432.1"/>
    </source>
</evidence>
<evidence type="ECO:0000256" key="6">
    <source>
        <dbReference type="ARBA" id="ARBA00023004"/>
    </source>
</evidence>
<comment type="cofactor">
    <cofactor evidence="1 8">
        <name>heme</name>
        <dbReference type="ChEBI" id="CHEBI:30413"/>
    </cofactor>
</comment>
<dbReference type="PRINTS" id="PR00385">
    <property type="entry name" value="P450"/>
</dbReference>
<dbReference type="InterPro" id="IPR001128">
    <property type="entry name" value="Cyt_P450"/>
</dbReference>
<keyword evidence="3 8" id="KW-0349">Heme</keyword>
<dbReference type="GO" id="GO:0004497">
    <property type="term" value="F:monooxygenase activity"/>
    <property type="evidence" value="ECO:0007669"/>
    <property type="project" value="UniProtKB-KW"/>
</dbReference>
<evidence type="ECO:0000313" key="12">
    <source>
        <dbReference type="Proteomes" id="UP000559256"/>
    </source>
</evidence>
<keyword evidence="12" id="KW-1185">Reference proteome</keyword>
<proteinExistence type="inferred from homology"/>
<dbReference type="Gene3D" id="1.10.630.10">
    <property type="entry name" value="Cytochrome P450"/>
    <property type="match status" value="1"/>
</dbReference>
<keyword evidence="5 9" id="KW-0560">Oxidoreductase</keyword>
<feature type="transmembrane region" description="Helical" evidence="10">
    <location>
        <begin position="12"/>
        <end position="34"/>
    </location>
</feature>
<organism evidence="11 12">
    <name type="scientific">Tetrapyrgos nigripes</name>
    <dbReference type="NCBI Taxonomy" id="182062"/>
    <lineage>
        <taxon>Eukaryota</taxon>
        <taxon>Fungi</taxon>
        <taxon>Dikarya</taxon>
        <taxon>Basidiomycota</taxon>
        <taxon>Agaricomycotina</taxon>
        <taxon>Agaricomycetes</taxon>
        <taxon>Agaricomycetidae</taxon>
        <taxon>Agaricales</taxon>
        <taxon>Marasmiineae</taxon>
        <taxon>Marasmiaceae</taxon>
        <taxon>Tetrapyrgos</taxon>
    </lineage>
</organism>
<dbReference type="InterPro" id="IPR036396">
    <property type="entry name" value="Cyt_P450_sf"/>
</dbReference>
<evidence type="ECO:0000256" key="3">
    <source>
        <dbReference type="ARBA" id="ARBA00022617"/>
    </source>
</evidence>
<dbReference type="OrthoDB" id="1470350at2759"/>
<keyword evidence="7 9" id="KW-0503">Monooxygenase</keyword>
<dbReference type="GO" id="GO:0005506">
    <property type="term" value="F:iron ion binding"/>
    <property type="evidence" value="ECO:0007669"/>
    <property type="project" value="InterPro"/>
</dbReference>
<dbReference type="GO" id="GO:0016705">
    <property type="term" value="F:oxidoreductase activity, acting on paired donors, with incorporation or reduction of molecular oxygen"/>
    <property type="evidence" value="ECO:0007669"/>
    <property type="project" value="InterPro"/>
</dbReference>
<dbReference type="InterPro" id="IPR047146">
    <property type="entry name" value="Cyt_P450_E_CYP52_fungi"/>
</dbReference>
<reference evidence="11 12" key="1">
    <citation type="journal article" date="2020" name="ISME J.">
        <title>Uncovering the hidden diversity of litter-decomposition mechanisms in mushroom-forming fungi.</title>
        <authorList>
            <person name="Floudas D."/>
            <person name="Bentzer J."/>
            <person name="Ahren D."/>
            <person name="Johansson T."/>
            <person name="Persson P."/>
            <person name="Tunlid A."/>
        </authorList>
    </citation>
    <scope>NUCLEOTIDE SEQUENCE [LARGE SCALE GENOMIC DNA]</scope>
    <source>
        <strain evidence="11 12">CBS 291.85</strain>
    </source>
</reference>
<dbReference type="InterPro" id="IPR002401">
    <property type="entry name" value="Cyt_P450_E_grp-I"/>
</dbReference>
<evidence type="ECO:0000256" key="2">
    <source>
        <dbReference type="ARBA" id="ARBA00010617"/>
    </source>
</evidence>
<dbReference type="AlphaFoldDB" id="A0A8H5LLC2"/>
<evidence type="ECO:0000256" key="4">
    <source>
        <dbReference type="ARBA" id="ARBA00022723"/>
    </source>
</evidence>
<dbReference type="SUPFAM" id="SSF48264">
    <property type="entry name" value="Cytochrome P450"/>
    <property type="match status" value="1"/>
</dbReference>
<keyword evidence="10" id="KW-0812">Transmembrane</keyword>
<comment type="caution">
    <text evidence="11">The sequence shown here is derived from an EMBL/GenBank/DDBJ whole genome shotgun (WGS) entry which is preliminary data.</text>
</comment>
<dbReference type="CDD" id="cd11063">
    <property type="entry name" value="CYP52"/>
    <property type="match status" value="1"/>
</dbReference>
<evidence type="ECO:0000256" key="5">
    <source>
        <dbReference type="ARBA" id="ARBA00023002"/>
    </source>
</evidence>
<feature type="binding site" description="axial binding residue" evidence="8">
    <location>
        <position position="516"/>
    </location>
    <ligand>
        <name>heme</name>
        <dbReference type="ChEBI" id="CHEBI:30413"/>
    </ligand>
    <ligandPart>
        <name>Fe</name>
        <dbReference type="ChEBI" id="CHEBI:18248"/>
    </ligandPart>
</feature>
<evidence type="ECO:0000256" key="8">
    <source>
        <dbReference type="PIRSR" id="PIRSR602401-1"/>
    </source>
</evidence>
<keyword evidence="4 8" id="KW-0479">Metal-binding</keyword>
<accession>A0A8H5LLC2</accession>
<dbReference type="Pfam" id="PF00067">
    <property type="entry name" value="p450"/>
    <property type="match status" value="1"/>
</dbReference>
<evidence type="ECO:0008006" key="13">
    <source>
        <dbReference type="Google" id="ProtNLM"/>
    </source>
</evidence>
<evidence type="ECO:0000256" key="9">
    <source>
        <dbReference type="RuleBase" id="RU000461"/>
    </source>
</evidence>
<dbReference type="PANTHER" id="PTHR24287">
    <property type="entry name" value="P450, PUTATIVE (EUROFUNG)-RELATED"/>
    <property type="match status" value="1"/>
</dbReference>
<dbReference type="InterPro" id="IPR017972">
    <property type="entry name" value="Cyt_P450_CS"/>
</dbReference>
<dbReference type="EMBL" id="JAACJM010000040">
    <property type="protein sequence ID" value="KAF5361432.1"/>
    <property type="molecule type" value="Genomic_DNA"/>
</dbReference>
<dbReference type="PANTHER" id="PTHR24287:SF1">
    <property type="entry name" value="P450, PUTATIVE (EUROFUNG)-RELATED"/>
    <property type="match status" value="1"/>
</dbReference>